<proteinExistence type="predicted"/>
<accession>A0ABR4BT72</accession>
<name>A0ABR4BT72_9HELO</name>
<evidence type="ECO:0000256" key="1">
    <source>
        <dbReference type="SAM" id="MobiDB-lite"/>
    </source>
</evidence>
<feature type="region of interest" description="Disordered" evidence="1">
    <location>
        <begin position="83"/>
        <end position="105"/>
    </location>
</feature>
<keyword evidence="3" id="KW-1185">Reference proteome</keyword>
<reference evidence="2 3" key="1">
    <citation type="journal article" date="2024" name="Commun. Biol.">
        <title>Comparative genomic analysis of thermophilic fungi reveals convergent evolutionary adaptations and gene losses.</title>
        <authorList>
            <person name="Steindorff A.S."/>
            <person name="Aguilar-Pontes M.V."/>
            <person name="Robinson A.J."/>
            <person name="Andreopoulos B."/>
            <person name="LaButti K."/>
            <person name="Kuo A."/>
            <person name="Mondo S."/>
            <person name="Riley R."/>
            <person name="Otillar R."/>
            <person name="Haridas S."/>
            <person name="Lipzen A."/>
            <person name="Grimwood J."/>
            <person name="Schmutz J."/>
            <person name="Clum A."/>
            <person name="Reid I.D."/>
            <person name="Moisan M.C."/>
            <person name="Butler G."/>
            <person name="Nguyen T.T.M."/>
            <person name="Dewar K."/>
            <person name="Conant G."/>
            <person name="Drula E."/>
            <person name="Henrissat B."/>
            <person name="Hansel C."/>
            <person name="Singer S."/>
            <person name="Hutchinson M.I."/>
            <person name="de Vries R.P."/>
            <person name="Natvig D.O."/>
            <person name="Powell A.J."/>
            <person name="Tsang A."/>
            <person name="Grigoriev I.V."/>
        </authorList>
    </citation>
    <scope>NUCLEOTIDE SEQUENCE [LARGE SCALE GENOMIC DNA]</scope>
    <source>
        <strain evidence="2 3">CBS 494.80</strain>
    </source>
</reference>
<sequence>MNHFNNKEQQNHKRLPSHQAVNRILGNAHVTLARTISSTTTGSTGTGLNTQQHPLLLVDFLTLLRFLFLHSSFLRPTVHTPFNTTQRERGKLNNYKGQHRRLSTI</sequence>
<comment type="caution">
    <text evidence="2">The sequence shown here is derived from an EMBL/GenBank/DDBJ whole genome shotgun (WGS) entry which is preliminary data.</text>
</comment>
<evidence type="ECO:0000313" key="3">
    <source>
        <dbReference type="Proteomes" id="UP001595075"/>
    </source>
</evidence>
<evidence type="ECO:0000313" key="2">
    <source>
        <dbReference type="EMBL" id="KAL2060834.1"/>
    </source>
</evidence>
<gene>
    <name evidence="2" type="ORF">VTL71DRAFT_8886</name>
</gene>
<organism evidence="2 3">
    <name type="scientific">Oculimacula yallundae</name>
    <dbReference type="NCBI Taxonomy" id="86028"/>
    <lineage>
        <taxon>Eukaryota</taxon>
        <taxon>Fungi</taxon>
        <taxon>Dikarya</taxon>
        <taxon>Ascomycota</taxon>
        <taxon>Pezizomycotina</taxon>
        <taxon>Leotiomycetes</taxon>
        <taxon>Helotiales</taxon>
        <taxon>Ploettnerulaceae</taxon>
        <taxon>Oculimacula</taxon>
    </lineage>
</organism>
<dbReference type="EMBL" id="JAZHXI010000020">
    <property type="protein sequence ID" value="KAL2060834.1"/>
    <property type="molecule type" value="Genomic_DNA"/>
</dbReference>
<dbReference type="Proteomes" id="UP001595075">
    <property type="component" value="Unassembled WGS sequence"/>
</dbReference>
<protein>
    <submittedName>
        <fullName evidence="2">Uncharacterized protein</fullName>
    </submittedName>
</protein>